<feature type="compositionally biased region" description="Low complexity" evidence="5">
    <location>
        <begin position="90"/>
        <end position="104"/>
    </location>
</feature>
<evidence type="ECO:0000313" key="8">
    <source>
        <dbReference type="Proteomes" id="UP000521872"/>
    </source>
</evidence>
<comment type="caution">
    <text evidence="7">The sequence shown here is derived from an EMBL/GenBank/DDBJ whole genome shotgun (WGS) entry which is preliminary data.</text>
</comment>
<dbReference type="PANTHER" id="PTHR31297">
    <property type="entry name" value="GLUCAN ENDO-1,6-BETA-GLUCOSIDASE B"/>
    <property type="match status" value="1"/>
</dbReference>
<protein>
    <recommendedName>
        <fullName evidence="6">Glycoside hydrolase family 5 domain-containing protein</fullName>
    </recommendedName>
</protein>
<proteinExistence type="inferred from homology"/>
<sequence length="571" mass="62278">MASSVETLLPYAPMRKSTRSNALLPLSLILFCIEAVLLLSGPQVVHARQQKCRLQSTKNRAAMMSPPVNTGIGTGGGAVNATLTNPSQTAGSSGSPSGSASSPSRTPFNYGTDKIRGVNLGGWLVLEPWITPSLFESTGNDNIIDEFTLGQFMDNGAAQELLTNHWETWITEDDFAQIQAAGLNHVRIPIGYWSIPLTSSDTSESTSVAPYIPGAWTYLLRALDWAEIHNIHVIVDLHGAPGSQNGYDNSGQRTNNPVWGDTPDNITRTVDTLAFMVREAGDKIDVLELLNEAAGFKGGNWPGAIRQFWLDGYAAVRNATGSDMKVMIGDAFLGVDSWTNFLTSPQAEGVLMDFHEYQIFSDLELNRSFDQHIDFACTYTQSLGSFAESNLWTVVGEWSNALTDCAKWLNGRGVGARWDGTWFPGPSSVVHGNCSQFTGNYTTWSQDYIGFLRKYWEVQVEVGESVQGWVFWTWKSLCVGVGHGIMLRNCVCGVMVVGGGGGGGGPRTRTNGAINEDYRAVGYPKILRIASSRGFAQALEIPSTPSHIPFLTFVTRGNLPPFEQPIQSRRR</sequence>
<dbReference type="AlphaFoldDB" id="A0A8H4QMH3"/>
<evidence type="ECO:0000256" key="4">
    <source>
        <dbReference type="RuleBase" id="RU361153"/>
    </source>
</evidence>
<accession>A0A8H4QMH3</accession>
<dbReference type="Gene3D" id="3.20.20.80">
    <property type="entry name" value="Glycosidases"/>
    <property type="match status" value="1"/>
</dbReference>
<keyword evidence="8" id="KW-1185">Reference proteome</keyword>
<keyword evidence="2 4" id="KW-0378">Hydrolase</keyword>
<dbReference type="Pfam" id="PF00150">
    <property type="entry name" value="Cellulase"/>
    <property type="match status" value="1"/>
</dbReference>
<keyword evidence="3 4" id="KW-0326">Glycosidase</keyword>
<evidence type="ECO:0000256" key="1">
    <source>
        <dbReference type="ARBA" id="ARBA00005641"/>
    </source>
</evidence>
<dbReference type="InterPro" id="IPR001547">
    <property type="entry name" value="Glyco_hydro_5"/>
</dbReference>
<evidence type="ECO:0000256" key="3">
    <source>
        <dbReference type="ARBA" id="ARBA00023295"/>
    </source>
</evidence>
<gene>
    <name evidence="7" type="ORF">D9613_007561</name>
</gene>
<dbReference type="GO" id="GO:0009986">
    <property type="term" value="C:cell surface"/>
    <property type="evidence" value="ECO:0007669"/>
    <property type="project" value="TreeGrafter"/>
</dbReference>
<dbReference type="Proteomes" id="UP000521872">
    <property type="component" value="Unassembled WGS sequence"/>
</dbReference>
<name>A0A8H4QMH3_9AGAR</name>
<feature type="region of interest" description="Disordered" evidence="5">
    <location>
        <begin position="73"/>
        <end position="108"/>
    </location>
</feature>
<organism evidence="7 8">
    <name type="scientific">Agrocybe pediades</name>
    <dbReference type="NCBI Taxonomy" id="84607"/>
    <lineage>
        <taxon>Eukaryota</taxon>
        <taxon>Fungi</taxon>
        <taxon>Dikarya</taxon>
        <taxon>Basidiomycota</taxon>
        <taxon>Agaricomycotina</taxon>
        <taxon>Agaricomycetes</taxon>
        <taxon>Agaricomycetidae</taxon>
        <taxon>Agaricales</taxon>
        <taxon>Agaricineae</taxon>
        <taxon>Strophariaceae</taxon>
        <taxon>Agrocybe</taxon>
    </lineage>
</organism>
<comment type="similarity">
    <text evidence="1 4">Belongs to the glycosyl hydrolase 5 (cellulase A) family.</text>
</comment>
<dbReference type="InterPro" id="IPR017853">
    <property type="entry name" value="GH"/>
</dbReference>
<evidence type="ECO:0000256" key="5">
    <source>
        <dbReference type="SAM" id="MobiDB-lite"/>
    </source>
</evidence>
<dbReference type="GO" id="GO:0009251">
    <property type="term" value="P:glucan catabolic process"/>
    <property type="evidence" value="ECO:0007669"/>
    <property type="project" value="TreeGrafter"/>
</dbReference>
<dbReference type="PANTHER" id="PTHR31297:SF42">
    <property type="entry name" value="GLYCOSIDE HYDROLASE FAMILY 5 DOMAIN-CONTAINING PROTEIN"/>
    <property type="match status" value="1"/>
</dbReference>
<reference evidence="7 8" key="1">
    <citation type="submission" date="2019-12" db="EMBL/GenBank/DDBJ databases">
        <authorList>
            <person name="Floudas D."/>
            <person name="Bentzer J."/>
            <person name="Ahren D."/>
            <person name="Johansson T."/>
            <person name="Persson P."/>
            <person name="Tunlid A."/>
        </authorList>
    </citation>
    <scope>NUCLEOTIDE SEQUENCE [LARGE SCALE GENOMIC DNA]</scope>
    <source>
        <strain evidence="7 8">CBS 102.39</strain>
    </source>
</reference>
<evidence type="ECO:0000313" key="7">
    <source>
        <dbReference type="EMBL" id="KAF4613506.1"/>
    </source>
</evidence>
<dbReference type="InterPro" id="IPR050386">
    <property type="entry name" value="Glycosyl_hydrolase_5"/>
</dbReference>
<evidence type="ECO:0000256" key="2">
    <source>
        <dbReference type="ARBA" id="ARBA00022801"/>
    </source>
</evidence>
<dbReference type="SUPFAM" id="SSF51445">
    <property type="entry name" value="(Trans)glycosidases"/>
    <property type="match status" value="1"/>
</dbReference>
<evidence type="ECO:0000259" key="6">
    <source>
        <dbReference type="Pfam" id="PF00150"/>
    </source>
</evidence>
<dbReference type="GO" id="GO:0008422">
    <property type="term" value="F:beta-glucosidase activity"/>
    <property type="evidence" value="ECO:0007669"/>
    <property type="project" value="TreeGrafter"/>
</dbReference>
<dbReference type="GO" id="GO:0005576">
    <property type="term" value="C:extracellular region"/>
    <property type="evidence" value="ECO:0007669"/>
    <property type="project" value="TreeGrafter"/>
</dbReference>
<dbReference type="EMBL" id="JAACJL010000045">
    <property type="protein sequence ID" value="KAF4613506.1"/>
    <property type="molecule type" value="Genomic_DNA"/>
</dbReference>
<feature type="domain" description="Glycoside hydrolase family 5" evidence="6">
    <location>
        <begin position="164"/>
        <end position="400"/>
    </location>
</feature>